<comment type="caution">
    <text evidence="1">The sequence shown here is derived from an EMBL/GenBank/DDBJ whole genome shotgun (WGS) entry which is preliminary data.</text>
</comment>
<proteinExistence type="predicted"/>
<dbReference type="AlphaFoldDB" id="A0A9D3XFP0"/>
<evidence type="ECO:0000313" key="2">
    <source>
        <dbReference type="Proteomes" id="UP000827986"/>
    </source>
</evidence>
<sequence>MPQKHLITLKIASFLFHEPAEAPRLQGKLFHDSDRISVTLDCNQIKIHCPPLQTKYSCKFISTWKLQGVFCHCGIFLKMMPLCLIMTAFQTRLCQLEICHRTK</sequence>
<organism evidence="1 2">
    <name type="scientific">Mauremys mutica</name>
    <name type="common">yellowpond turtle</name>
    <dbReference type="NCBI Taxonomy" id="74926"/>
    <lineage>
        <taxon>Eukaryota</taxon>
        <taxon>Metazoa</taxon>
        <taxon>Chordata</taxon>
        <taxon>Craniata</taxon>
        <taxon>Vertebrata</taxon>
        <taxon>Euteleostomi</taxon>
        <taxon>Archelosauria</taxon>
        <taxon>Testudinata</taxon>
        <taxon>Testudines</taxon>
        <taxon>Cryptodira</taxon>
        <taxon>Durocryptodira</taxon>
        <taxon>Testudinoidea</taxon>
        <taxon>Geoemydidae</taxon>
        <taxon>Geoemydinae</taxon>
        <taxon>Mauremys</taxon>
    </lineage>
</organism>
<gene>
    <name evidence="1" type="ORF">KIL84_000127</name>
</gene>
<dbReference type="EMBL" id="JAHDVG010000473">
    <property type="protein sequence ID" value="KAH1178796.1"/>
    <property type="molecule type" value="Genomic_DNA"/>
</dbReference>
<dbReference type="Proteomes" id="UP000827986">
    <property type="component" value="Unassembled WGS sequence"/>
</dbReference>
<protein>
    <submittedName>
        <fullName evidence="1">Uncharacterized protein</fullName>
    </submittedName>
</protein>
<keyword evidence="2" id="KW-1185">Reference proteome</keyword>
<accession>A0A9D3XFP0</accession>
<name>A0A9D3XFP0_9SAUR</name>
<evidence type="ECO:0000313" key="1">
    <source>
        <dbReference type="EMBL" id="KAH1178796.1"/>
    </source>
</evidence>
<reference evidence="1" key="1">
    <citation type="submission" date="2021-09" db="EMBL/GenBank/DDBJ databases">
        <title>The genome of Mauremys mutica provides insights into the evolution of semi-aquatic lifestyle.</title>
        <authorList>
            <person name="Gong S."/>
            <person name="Gao Y."/>
        </authorList>
    </citation>
    <scope>NUCLEOTIDE SEQUENCE</scope>
    <source>
        <strain evidence="1">MM-2020</strain>
        <tissue evidence="1">Muscle</tissue>
    </source>
</reference>